<evidence type="ECO:0000313" key="4">
    <source>
        <dbReference type="Proteomes" id="UP000315983"/>
    </source>
</evidence>
<proteinExistence type="predicted"/>
<dbReference type="Proteomes" id="UP000315983">
    <property type="component" value="Unassembled WGS sequence"/>
</dbReference>
<dbReference type="AlphaFoldDB" id="A0A542XM06"/>
<dbReference type="InterPro" id="IPR036388">
    <property type="entry name" value="WH-like_DNA-bd_sf"/>
</dbReference>
<evidence type="ECO:0000313" key="2">
    <source>
        <dbReference type="EMBL" id="GIM87077.1"/>
    </source>
</evidence>
<feature type="compositionally biased region" description="Low complexity" evidence="1">
    <location>
        <begin position="73"/>
        <end position="116"/>
    </location>
</feature>
<evidence type="ECO:0000313" key="3">
    <source>
        <dbReference type="EMBL" id="TQL36887.1"/>
    </source>
</evidence>
<dbReference type="RefSeq" id="WP_142116328.1">
    <property type="nucleotide sequence ID" value="NZ_BOQM01000030.1"/>
</dbReference>
<organism evidence="3 4">
    <name type="scientific">Salinispora arenicola</name>
    <dbReference type="NCBI Taxonomy" id="168697"/>
    <lineage>
        <taxon>Bacteria</taxon>
        <taxon>Bacillati</taxon>
        <taxon>Actinomycetota</taxon>
        <taxon>Actinomycetes</taxon>
        <taxon>Micromonosporales</taxon>
        <taxon>Micromonosporaceae</taxon>
        <taxon>Salinispora</taxon>
    </lineage>
</organism>
<dbReference type="Proteomes" id="UP000677457">
    <property type="component" value="Unassembled WGS sequence"/>
</dbReference>
<dbReference type="EMBL" id="BOQM01000030">
    <property type="protein sequence ID" value="GIM87077.1"/>
    <property type="molecule type" value="Genomic_DNA"/>
</dbReference>
<reference evidence="2 5" key="2">
    <citation type="submission" date="2021-03" db="EMBL/GenBank/DDBJ databases">
        <title>Whole genome shotgun sequence of Salinispora arenicola NBRC 105043.</title>
        <authorList>
            <person name="Komaki H."/>
            <person name="Tamura T."/>
        </authorList>
    </citation>
    <scope>NUCLEOTIDE SEQUENCE [LARGE SCALE GENOMIC DNA]</scope>
    <source>
        <strain evidence="2 5">NBRC 105043</strain>
    </source>
</reference>
<evidence type="ECO:0000313" key="5">
    <source>
        <dbReference type="Proteomes" id="UP000677457"/>
    </source>
</evidence>
<evidence type="ECO:0000256" key="1">
    <source>
        <dbReference type="SAM" id="MobiDB-lite"/>
    </source>
</evidence>
<keyword evidence="5" id="KW-1185">Reference proteome</keyword>
<dbReference type="Gene3D" id="1.10.10.10">
    <property type="entry name" value="Winged helix-like DNA-binding domain superfamily/Winged helix DNA-binding domain"/>
    <property type="match status" value="1"/>
</dbReference>
<protein>
    <submittedName>
        <fullName evidence="3">Uncharacterized protein</fullName>
    </submittedName>
</protein>
<dbReference type="EMBL" id="VFOL01000001">
    <property type="protein sequence ID" value="TQL36887.1"/>
    <property type="molecule type" value="Genomic_DNA"/>
</dbReference>
<feature type="region of interest" description="Disordered" evidence="1">
    <location>
        <begin position="50"/>
        <end position="116"/>
    </location>
</feature>
<gene>
    <name evidence="3" type="ORF">FB564_2021</name>
    <name evidence="2" type="ORF">Sar04_38130</name>
</gene>
<comment type="caution">
    <text evidence="3">The sequence shown here is derived from an EMBL/GenBank/DDBJ whole genome shotgun (WGS) entry which is preliminary data.</text>
</comment>
<sequence>MTATTTTTAETVARTLAAHSEGITARDLATAAGVGNSTAAKILAAMATDGTATRTPGPANRNRKSADIWRPITTTEEATVTTTTDDAPTTDETAAAPTADDAPPATDAPTADDAPATDEAAAIGEAGGTPVEAPVSGAPSGTGDHLKIVMVAGVLGDHPDGVSAADVIEQSGLRAAIVARALTAMEIAGAAVRKPADSDDAVDLWLRGEADLATVNLANATPWRECVCTCGHKHRIKTGVAVTATRRAGRTTGEINSDGSAKLGKNGLRNQVEAFMRDLGHGHDVTPGTVGRELGGRSSGAVLNAMARLTEAGVVVMTNEAPVKYALADNPTAPVAEVAALMTRPVTDAADEAPAELATAGQ</sequence>
<accession>A0A542XM06</accession>
<dbReference type="GeneID" id="93771281"/>
<reference evidence="3 4" key="1">
    <citation type="submission" date="2019-06" db="EMBL/GenBank/DDBJ databases">
        <title>Sequencing the genomes of 1000 actinobacteria strains.</title>
        <authorList>
            <person name="Klenk H.-P."/>
        </authorList>
    </citation>
    <scope>NUCLEOTIDE SEQUENCE [LARGE SCALE GENOMIC DNA]</scope>
    <source>
        <strain evidence="3 4">DSM 44819</strain>
    </source>
</reference>
<name>A0A542XM06_SALAC</name>